<evidence type="ECO:0000259" key="3">
    <source>
        <dbReference type="Pfam" id="PF05683"/>
    </source>
</evidence>
<evidence type="ECO:0000256" key="2">
    <source>
        <dbReference type="ARBA" id="ARBA00023239"/>
    </source>
</evidence>
<comment type="caution">
    <text evidence="4">The sequence shown here is derived from an EMBL/GenBank/DDBJ whole genome shotgun (WGS) entry which is preliminary data.</text>
</comment>
<dbReference type="InterPro" id="IPR036660">
    <property type="entry name" value="Fe-S_hydroAse_TtdB_cat_sf"/>
</dbReference>
<feature type="domain" description="Fe-S hydro-lyase tartrate dehydratase beta-type catalytic" evidence="3">
    <location>
        <begin position="16"/>
        <end position="185"/>
    </location>
</feature>
<proteinExistence type="inferred from homology"/>
<name>A0A523BG32_9CREN</name>
<dbReference type="NCBIfam" id="TIGR00723">
    <property type="entry name" value="ttdB_fumA_fumB"/>
    <property type="match status" value="1"/>
</dbReference>
<evidence type="ECO:0000313" key="5">
    <source>
        <dbReference type="Proteomes" id="UP000315399"/>
    </source>
</evidence>
<reference evidence="4 5" key="1">
    <citation type="journal article" date="2019" name="Nat. Microbiol.">
        <title>Expanding anaerobic alkane metabolism in the domain of Archaea.</title>
        <authorList>
            <person name="Wang Y."/>
            <person name="Wegener G."/>
            <person name="Hou J."/>
            <person name="Wang F."/>
            <person name="Xiao X."/>
        </authorList>
    </citation>
    <scope>NUCLEOTIDE SEQUENCE [LARGE SCALE GENOMIC DNA]</scope>
    <source>
        <strain evidence="4">WYZ-LMO10</strain>
    </source>
</reference>
<evidence type="ECO:0000256" key="1">
    <source>
        <dbReference type="ARBA" id="ARBA00008876"/>
    </source>
</evidence>
<dbReference type="PANTHER" id="PTHR43351">
    <property type="entry name" value="L(+)-TARTRATE DEHYDRATASE SUBUNIT BETA"/>
    <property type="match status" value="1"/>
</dbReference>
<dbReference type="EMBL" id="QNVH01000006">
    <property type="protein sequence ID" value="TDA39802.1"/>
    <property type="molecule type" value="Genomic_DNA"/>
</dbReference>
<dbReference type="Gene3D" id="3.20.130.10">
    <property type="entry name" value="Fe-S hydro-lyase, tartrate dehydratase beta-type, catalytic domain"/>
    <property type="match status" value="1"/>
</dbReference>
<dbReference type="GO" id="GO:0016836">
    <property type="term" value="F:hydro-lyase activity"/>
    <property type="evidence" value="ECO:0007669"/>
    <property type="project" value="InterPro"/>
</dbReference>
<dbReference type="Pfam" id="PF05683">
    <property type="entry name" value="Fumerase_C"/>
    <property type="match status" value="1"/>
</dbReference>
<accession>A0A523BG32</accession>
<dbReference type="InterPro" id="IPR004647">
    <property type="entry name" value="Fe-S_hydro-lyase_TtdB-typ_cat"/>
</dbReference>
<gene>
    <name evidence="4" type="ORF">DSO08_01215</name>
</gene>
<comment type="similarity">
    <text evidence="1">Belongs to the class-I fumarase family.</text>
</comment>
<evidence type="ECO:0000313" key="4">
    <source>
        <dbReference type="EMBL" id="TDA39802.1"/>
    </source>
</evidence>
<keyword evidence="2" id="KW-0456">Lyase</keyword>
<dbReference type="Proteomes" id="UP000315399">
    <property type="component" value="Unassembled WGS sequence"/>
</dbReference>
<dbReference type="PANTHER" id="PTHR43351:SF2">
    <property type="entry name" value="L(+)-TARTRATE DEHYDRATASE SUBUNIT BETA-RELATED"/>
    <property type="match status" value="1"/>
</dbReference>
<dbReference type="AlphaFoldDB" id="A0A523BG32"/>
<protein>
    <submittedName>
        <fullName evidence="4">Fumarate hydratase</fullName>
    </submittedName>
</protein>
<dbReference type="SUPFAM" id="SSF117457">
    <property type="entry name" value="FumA C-terminal domain-like"/>
    <property type="match status" value="1"/>
</dbReference>
<sequence length="188" mass="20938">MDGRELSLKFNVNVRRLRTPLREEEIRSLRVGDVVYLSGTLYTMRDMAHVRALEVLRRGGKLPFDLRGEVIYHCGPLLKGEEVISAGPTTSMRMEGMEAELIRLTGLRGIIGKGGMGEKTAEALKKFGAVYMEFPGGAGALAARAINRVKEVHWRDLGDPEAVWLMEVEEFGPCVVTMDSSGEVFRKR</sequence>
<organism evidence="4 5">
    <name type="scientific">Thermoproteota archaeon</name>
    <dbReference type="NCBI Taxonomy" id="2056631"/>
    <lineage>
        <taxon>Archaea</taxon>
        <taxon>Thermoproteota</taxon>
    </lineage>
</organism>